<sequence>MFFLKATLTPRSTSSNYEQRSVHSVENNVGDSSAQEHTATSSDSLLTEAAQIEQNSEIVFQNSHDNHDMFESQTEQEPEEIADNSVGKETNQNNSVNLQFPKNTTTRKRKLTTLTTFEKHMLDTENKKVSTLSKIQDNENEDMLFLRSLLPFFHELPPIRKLIVRNKIQTIFINEFTTNSIQVQHSSSESSYTPSAYPSPVLPSSYNNYYSNDINDL</sequence>
<dbReference type="Pfam" id="PF02944">
    <property type="entry name" value="BESS"/>
    <property type="match status" value="1"/>
</dbReference>
<dbReference type="GO" id="GO:0005634">
    <property type="term" value="C:nucleus"/>
    <property type="evidence" value="ECO:0007669"/>
    <property type="project" value="UniProtKB-SubCell"/>
</dbReference>
<dbReference type="AlphaFoldDB" id="A0AAW1MHE0"/>
<comment type="caution">
    <text evidence="4">The sequence shown here is derived from an EMBL/GenBank/DDBJ whole genome shotgun (WGS) entry which is preliminary data.</text>
</comment>
<evidence type="ECO:0000256" key="2">
    <source>
        <dbReference type="SAM" id="MobiDB-lite"/>
    </source>
</evidence>
<accession>A0AAW1MHE0</accession>
<evidence type="ECO:0000313" key="5">
    <source>
        <dbReference type="Proteomes" id="UP001458880"/>
    </source>
</evidence>
<evidence type="ECO:0000313" key="4">
    <source>
        <dbReference type="EMBL" id="KAK9746123.1"/>
    </source>
</evidence>
<dbReference type="PROSITE" id="PS51031">
    <property type="entry name" value="BESS"/>
    <property type="match status" value="1"/>
</dbReference>
<keyword evidence="5" id="KW-1185">Reference proteome</keyword>
<dbReference type="Proteomes" id="UP001458880">
    <property type="component" value="Unassembled WGS sequence"/>
</dbReference>
<evidence type="ECO:0000259" key="3">
    <source>
        <dbReference type="PROSITE" id="PS51031"/>
    </source>
</evidence>
<dbReference type="InterPro" id="IPR004210">
    <property type="entry name" value="BESS_motif"/>
</dbReference>
<proteinExistence type="predicted"/>
<dbReference type="EMBL" id="JASPKY010000042">
    <property type="protein sequence ID" value="KAK9746123.1"/>
    <property type="molecule type" value="Genomic_DNA"/>
</dbReference>
<organism evidence="4 5">
    <name type="scientific">Popillia japonica</name>
    <name type="common">Japanese beetle</name>
    <dbReference type="NCBI Taxonomy" id="7064"/>
    <lineage>
        <taxon>Eukaryota</taxon>
        <taxon>Metazoa</taxon>
        <taxon>Ecdysozoa</taxon>
        <taxon>Arthropoda</taxon>
        <taxon>Hexapoda</taxon>
        <taxon>Insecta</taxon>
        <taxon>Pterygota</taxon>
        <taxon>Neoptera</taxon>
        <taxon>Endopterygota</taxon>
        <taxon>Coleoptera</taxon>
        <taxon>Polyphaga</taxon>
        <taxon>Scarabaeiformia</taxon>
        <taxon>Scarabaeidae</taxon>
        <taxon>Rutelinae</taxon>
        <taxon>Popillia</taxon>
    </lineage>
</organism>
<protein>
    <submittedName>
        <fullName evidence="4">BESS motif</fullName>
    </submittedName>
</protein>
<name>A0AAW1MHE0_POPJA</name>
<gene>
    <name evidence="4" type="ORF">QE152_g6413</name>
</gene>
<feature type="compositionally biased region" description="Polar residues" evidence="2">
    <location>
        <begin position="9"/>
        <end position="43"/>
    </location>
</feature>
<keyword evidence="1" id="KW-0539">Nucleus</keyword>
<feature type="compositionally biased region" description="Polar residues" evidence="2">
    <location>
        <begin position="87"/>
        <end position="103"/>
    </location>
</feature>
<comment type="subcellular location">
    <subcellularLocation>
        <location evidence="1">Nucleus</location>
    </subcellularLocation>
</comment>
<reference evidence="4 5" key="1">
    <citation type="journal article" date="2024" name="BMC Genomics">
        <title>De novo assembly and annotation of Popillia japonica's genome with initial clues to its potential as an invasive pest.</title>
        <authorList>
            <person name="Cucini C."/>
            <person name="Boschi S."/>
            <person name="Funari R."/>
            <person name="Cardaioli E."/>
            <person name="Iannotti N."/>
            <person name="Marturano G."/>
            <person name="Paoli F."/>
            <person name="Bruttini M."/>
            <person name="Carapelli A."/>
            <person name="Frati F."/>
            <person name="Nardi F."/>
        </authorList>
    </citation>
    <scope>NUCLEOTIDE SEQUENCE [LARGE SCALE GENOMIC DNA]</scope>
    <source>
        <strain evidence="4">DMR45628</strain>
    </source>
</reference>
<evidence type="ECO:0000256" key="1">
    <source>
        <dbReference type="PROSITE-ProRule" id="PRU00371"/>
    </source>
</evidence>
<feature type="region of interest" description="Disordered" evidence="2">
    <location>
        <begin position="1"/>
        <end position="43"/>
    </location>
</feature>
<dbReference type="GO" id="GO:0003677">
    <property type="term" value="F:DNA binding"/>
    <property type="evidence" value="ECO:0007669"/>
    <property type="project" value="InterPro"/>
</dbReference>
<feature type="region of interest" description="Disordered" evidence="2">
    <location>
        <begin position="70"/>
        <end position="104"/>
    </location>
</feature>
<feature type="domain" description="BESS" evidence="3">
    <location>
        <begin position="139"/>
        <end position="178"/>
    </location>
</feature>